<protein>
    <recommendedName>
        <fullName evidence="3">Major facilitator superfamily (MFS) profile domain-containing protein</fullName>
    </recommendedName>
</protein>
<dbReference type="AlphaFoldDB" id="A0A0F9QAK8"/>
<sequence>MSEIQATDKFMRILAIVGGIIAIVESFLELIGFGLMPWGFNWISGLLGLLFAVLAILLGFKPIHYAPVILGILGILLIVFGILIGGIIIFLAAFMGALS</sequence>
<accession>A0A0F9QAK8</accession>
<proteinExistence type="predicted"/>
<keyword evidence="1" id="KW-1133">Transmembrane helix</keyword>
<evidence type="ECO:0000313" key="2">
    <source>
        <dbReference type="EMBL" id="KKN41000.1"/>
    </source>
</evidence>
<comment type="caution">
    <text evidence="2">The sequence shown here is derived from an EMBL/GenBank/DDBJ whole genome shotgun (WGS) entry which is preliminary data.</text>
</comment>
<feature type="transmembrane region" description="Helical" evidence="1">
    <location>
        <begin position="12"/>
        <end position="36"/>
    </location>
</feature>
<gene>
    <name evidence="2" type="ORF">LCGC14_0727740</name>
</gene>
<reference evidence="2" key="1">
    <citation type="journal article" date="2015" name="Nature">
        <title>Complex archaea that bridge the gap between prokaryotes and eukaryotes.</title>
        <authorList>
            <person name="Spang A."/>
            <person name="Saw J.H."/>
            <person name="Jorgensen S.L."/>
            <person name="Zaremba-Niedzwiedzka K."/>
            <person name="Martijn J."/>
            <person name="Lind A.E."/>
            <person name="van Eijk R."/>
            <person name="Schleper C."/>
            <person name="Guy L."/>
            <person name="Ettema T.J."/>
        </authorList>
    </citation>
    <scope>NUCLEOTIDE SEQUENCE</scope>
</reference>
<evidence type="ECO:0000256" key="1">
    <source>
        <dbReference type="SAM" id="Phobius"/>
    </source>
</evidence>
<keyword evidence="1" id="KW-0472">Membrane</keyword>
<organism evidence="2">
    <name type="scientific">marine sediment metagenome</name>
    <dbReference type="NCBI Taxonomy" id="412755"/>
    <lineage>
        <taxon>unclassified sequences</taxon>
        <taxon>metagenomes</taxon>
        <taxon>ecological metagenomes</taxon>
    </lineage>
</organism>
<feature type="transmembrane region" description="Helical" evidence="1">
    <location>
        <begin position="72"/>
        <end position="98"/>
    </location>
</feature>
<feature type="transmembrane region" description="Helical" evidence="1">
    <location>
        <begin position="42"/>
        <end position="60"/>
    </location>
</feature>
<name>A0A0F9QAK8_9ZZZZ</name>
<dbReference type="EMBL" id="LAZR01001674">
    <property type="protein sequence ID" value="KKN41000.1"/>
    <property type="molecule type" value="Genomic_DNA"/>
</dbReference>
<evidence type="ECO:0008006" key="3">
    <source>
        <dbReference type="Google" id="ProtNLM"/>
    </source>
</evidence>
<keyword evidence="1" id="KW-0812">Transmembrane</keyword>